<dbReference type="AlphaFoldDB" id="C6LI28"/>
<dbReference type="eggNOG" id="ENOG502ZAHU">
    <property type="taxonomic scope" value="Bacteria"/>
</dbReference>
<accession>C6LI28</accession>
<protein>
    <recommendedName>
        <fullName evidence="3">PD-(D/E)XK nuclease family transposase</fullName>
    </recommendedName>
</protein>
<dbReference type="STRING" id="168384.SAMN05660368_02596"/>
<evidence type="ECO:0000313" key="1">
    <source>
        <dbReference type="EMBL" id="EET59683.1"/>
    </source>
</evidence>
<gene>
    <name evidence="1" type="ORF">BRYFOR_08299</name>
</gene>
<comment type="caution">
    <text evidence="1">The sequence shown here is derived from an EMBL/GenBank/DDBJ whole genome shotgun (WGS) entry which is preliminary data.</text>
</comment>
<reference evidence="1" key="1">
    <citation type="submission" date="2009-07" db="EMBL/GenBank/DDBJ databases">
        <authorList>
            <person name="Weinstock G."/>
            <person name="Sodergren E."/>
            <person name="Clifton S."/>
            <person name="Fulton L."/>
            <person name="Fulton B."/>
            <person name="Courtney L."/>
            <person name="Fronick C."/>
            <person name="Harrison M."/>
            <person name="Strong C."/>
            <person name="Farmer C."/>
            <person name="Delahaunty K."/>
            <person name="Markovic C."/>
            <person name="Hall O."/>
            <person name="Minx P."/>
            <person name="Tomlinson C."/>
            <person name="Mitreva M."/>
            <person name="Nelson J."/>
            <person name="Hou S."/>
            <person name="Wollam A."/>
            <person name="Pepin K.H."/>
            <person name="Johnson M."/>
            <person name="Bhonagiri V."/>
            <person name="Nash W.E."/>
            <person name="Warren W."/>
            <person name="Chinwalla A."/>
            <person name="Mardis E.R."/>
            <person name="Wilson R.K."/>
        </authorList>
    </citation>
    <scope>NUCLEOTIDE SEQUENCE [LARGE SCALE GENOMIC DNA]</scope>
    <source>
        <strain evidence="1">DSM 14469</strain>
    </source>
</reference>
<dbReference type="Proteomes" id="UP000005561">
    <property type="component" value="Unassembled WGS sequence"/>
</dbReference>
<keyword evidence="2" id="KW-1185">Reference proteome</keyword>
<organism evidence="1 2">
    <name type="scientific">Marvinbryantia formatexigens DSM 14469</name>
    <dbReference type="NCBI Taxonomy" id="478749"/>
    <lineage>
        <taxon>Bacteria</taxon>
        <taxon>Bacillati</taxon>
        <taxon>Bacillota</taxon>
        <taxon>Clostridia</taxon>
        <taxon>Lachnospirales</taxon>
        <taxon>Lachnospiraceae</taxon>
        <taxon>Marvinbryantia</taxon>
    </lineage>
</organism>
<sequence>MSGLQIQLESYRDILTFESEFVLNRQSRRIDCLITKKPDAPPIDSAIARNFRQYNLIDYKGPGESMSIINYYKVLSYAYSLPEHIGFSSVLDQLFIMLVTHYYPRNLIKHIQKKLPFAIEKIAPGMYDIHTEPMPVQLVVLPQLSADEYMWLRCLTNELTPGIPLQKLADSYALHKEESLYQKFMNAFIRANRIEKGAEISMCEALYELFADELIRREIKGKNEGRDEGRAEGMRRLSELNLKLISENRIPELAKAASDPAYREELLLQYQL</sequence>
<evidence type="ECO:0008006" key="3">
    <source>
        <dbReference type="Google" id="ProtNLM"/>
    </source>
</evidence>
<name>C6LI28_9FIRM</name>
<proteinExistence type="predicted"/>
<dbReference type="EMBL" id="ACCL02000016">
    <property type="protein sequence ID" value="EET59683.1"/>
    <property type="molecule type" value="Genomic_DNA"/>
</dbReference>
<evidence type="ECO:0000313" key="2">
    <source>
        <dbReference type="Proteomes" id="UP000005561"/>
    </source>
</evidence>